<evidence type="ECO:0000313" key="2">
    <source>
        <dbReference type="EMBL" id="KAF2102394.1"/>
    </source>
</evidence>
<sequence>MGHLSPKRKQHSPQSKAGLQIQPAKAALRRRYHQTHLQTWAYDHFRFANFRGWITTSPENKSYALGKPVLCLIRSTNSSEVVKIHLKLFRRQGRRGGAQQGTYYALIRVGGGWMNEQDWFRNFTIEKARIPNYDAKWWSFRSGSGPKDSVMEDQVKPSDWVDLGHKFRLLDLPRDVFDHISQFVADKPPEFLFEQDRMTKKGRYTCNYFPGHRDLINYSRVCKGLNSAVNSWCYSTSTFVFQSRAAFFQFLSEIGEQNRSRLKKVVLQLTCYDYFDIFTPGPQVSMLDVPIWSFQNIKLRAMLPTLRLEELVIRIPDGSSMRGEYAPPSYDDSPIAARLVPQVDISWIMMSVLEVQREMGFANRLRFEAANAPHRTIETGPPYVLDWEVVL</sequence>
<evidence type="ECO:0000256" key="1">
    <source>
        <dbReference type="SAM" id="MobiDB-lite"/>
    </source>
</evidence>
<dbReference type="AlphaFoldDB" id="A0A9P4IMX7"/>
<keyword evidence="3" id="KW-1185">Reference proteome</keyword>
<feature type="compositionally biased region" description="Basic residues" evidence="1">
    <location>
        <begin position="1"/>
        <end position="11"/>
    </location>
</feature>
<name>A0A9P4IMX7_9PEZI</name>
<feature type="region of interest" description="Disordered" evidence="1">
    <location>
        <begin position="1"/>
        <end position="20"/>
    </location>
</feature>
<protein>
    <submittedName>
        <fullName evidence="2">Uncharacterized protein</fullName>
    </submittedName>
</protein>
<comment type="caution">
    <text evidence="2">The sequence shown here is derived from an EMBL/GenBank/DDBJ whole genome shotgun (WGS) entry which is preliminary data.</text>
</comment>
<proteinExistence type="predicted"/>
<dbReference type="Proteomes" id="UP000799772">
    <property type="component" value="Unassembled WGS sequence"/>
</dbReference>
<gene>
    <name evidence="2" type="ORF">NA57DRAFT_71393</name>
</gene>
<dbReference type="EMBL" id="ML978122">
    <property type="protein sequence ID" value="KAF2102394.1"/>
    <property type="molecule type" value="Genomic_DNA"/>
</dbReference>
<reference evidence="2" key="1">
    <citation type="journal article" date="2020" name="Stud. Mycol.">
        <title>101 Dothideomycetes genomes: a test case for predicting lifestyles and emergence of pathogens.</title>
        <authorList>
            <person name="Haridas S."/>
            <person name="Albert R."/>
            <person name="Binder M."/>
            <person name="Bloem J."/>
            <person name="Labutti K."/>
            <person name="Salamov A."/>
            <person name="Andreopoulos B."/>
            <person name="Baker S."/>
            <person name="Barry K."/>
            <person name="Bills G."/>
            <person name="Bluhm B."/>
            <person name="Cannon C."/>
            <person name="Castanera R."/>
            <person name="Culley D."/>
            <person name="Daum C."/>
            <person name="Ezra D."/>
            <person name="Gonzalez J."/>
            <person name="Henrissat B."/>
            <person name="Kuo A."/>
            <person name="Liang C."/>
            <person name="Lipzen A."/>
            <person name="Lutzoni F."/>
            <person name="Magnuson J."/>
            <person name="Mondo S."/>
            <person name="Nolan M."/>
            <person name="Ohm R."/>
            <person name="Pangilinan J."/>
            <person name="Park H.-J."/>
            <person name="Ramirez L."/>
            <person name="Alfaro M."/>
            <person name="Sun H."/>
            <person name="Tritt A."/>
            <person name="Yoshinaga Y."/>
            <person name="Zwiers L.-H."/>
            <person name="Turgeon B."/>
            <person name="Goodwin S."/>
            <person name="Spatafora J."/>
            <person name="Crous P."/>
            <person name="Grigoriev I."/>
        </authorList>
    </citation>
    <scope>NUCLEOTIDE SEQUENCE</scope>
    <source>
        <strain evidence="2">CBS 133067</strain>
    </source>
</reference>
<accession>A0A9P4IMX7</accession>
<evidence type="ECO:0000313" key="3">
    <source>
        <dbReference type="Proteomes" id="UP000799772"/>
    </source>
</evidence>
<dbReference type="OrthoDB" id="3796222at2759"/>
<organism evidence="2 3">
    <name type="scientific">Rhizodiscina lignyota</name>
    <dbReference type="NCBI Taxonomy" id="1504668"/>
    <lineage>
        <taxon>Eukaryota</taxon>
        <taxon>Fungi</taxon>
        <taxon>Dikarya</taxon>
        <taxon>Ascomycota</taxon>
        <taxon>Pezizomycotina</taxon>
        <taxon>Dothideomycetes</taxon>
        <taxon>Pleosporomycetidae</taxon>
        <taxon>Aulographales</taxon>
        <taxon>Rhizodiscinaceae</taxon>
        <taxon>Rhizodiscina</taxon>
    </lineage>
</organism>